<dbReference type="Proteomes" id="UP001161247">
    <property type="component" value="Chromosome 5"/>
</dbReference>
<sequence>MLKPAQVLVTLVSLLLAFSGHYCSNAASPLQVGFYQGKCGANADVEEIVAGAVKAHFASDPTITAALLRLHFHDCFLNGCDASILLDGDDSEKTADTNIGLRGFDFIDAVKETLEATCPGVVSCADIIALATRDAVALAGGPMYKAETGRRDGNVSRAELVDENIPPPDISVAESIQLFQSKGVDHVDMTYLLGAHTVGVANCSFFQYRLYDFNGTGQPDPTMSPDLVTSLRSRCPKDATFENAANLDQNRTSIFTVDNSYYNQLKMHRGVLQIDQELTSHPNTTGIVDIAAESTTDFQNLFSSAMVNLGAVEVLTGSQGEIRTFCRAVNAKN</sequence>
<evidence type="ECO:0000313" key="25">
    <source>
        <dbReference type="Proteomes" id="UP001161247"/>
    </source>
</evidence>
<evidence type="ECO:0000256" key="19">
    <source>
        <dbReference type="PIRSR" id="PIRSR600823-3"/>
    </source>
</evidence>
<accession>A0AAV1DG85</accession>
<dbReference type="InterPro" id="IPR019794">
    <property type="entry name" value="Peroxidases_AS"/>
</dbReference>
<evidence type="ECO:0000256" key="3">
    <source>
        <dbReference type="ARBA" id="ARBA00004613"/>
    </source>
</evidence>
<keyword evidence="25" id="KW-1185">Reference proteome</keyword>
<evidence type="ECO:0000256" key="4">
    <source>
        <dbReference type="ARBA" id="ARBA00006873"/>
    </source>
</evidence>
<dbReference type="EMBL" id="OX459122">
    <property type="protein sequence ID" value="CAI9105657.1"/>
    <property type="molecule type" value="Genomic_DNA"/>
</dbReference>
<dbReference type="Gene3D" id="1.10.520.10">
    <property type="match status" value="1"/>
</dbReference>
<comment type="catalytic activity">
    <reaction evidence="1 22">
        <text>2 a phenolic donor + H2O2 = 2 a phenolic radical donor + 2 H2O</text>
        <dbReference type="Rhea" id="RHEA:56136"/>
        <dbReference type="ChEBI" id="CHEBI:15377"/>
        <dbReference type="ChEBI" id="CHEBI:16240"/>
        <dbReference type="ChEBI" id="CHEBI:139520"/>
        <dbReference type="ChEBI" id="CHEBI:139521"/>
        <dbReference type="EC" id="1.11.1.7"/>
    </reaction>
</comment>
<evidence type="ECO:0000256" key="21">
    <source>
        <dbReference type="PIRSR" id="PIRSR600823-5"/>
    </source>
</evidence>
<evidence type="ECO:0000256" key="20">
    <source>
        <dbReference type="PIRSR" id="PIRSR600823-4"/>
    </source>
</evidence>
<dbReference type="GO" id="GO:0005576">
    <property type="term" value="C:extracellular region"/>
    <property type="evidence" value="ECO:0007669"/>
    <property type="project" value="UniProtKB-SubCell"/>
</dbReference>
<comment type="similarity">
    <text evidence="22">Belongs to the peroxidase family. Classical plant (class III) peroxidase subfamily.</text>
</comment>
<dbReference type="AlphaFoldDB" id="A0AAV1DG85"/>
<feature type="binding site" evidence="19">
    <location>
        <position position="258"/>
    </location>
    <ligand>
        <name>Ca(2+)</name>
        <dbReference type="ChEBI" id="CHEBI:29108"/>
        <label>2</label>
    </ligand>
</feature>
<evidence type="ECO:0000256" key="5">
    <source>
        <dbReference type="ARBA" id="ARBA00012313"/>
    </source>
</evidence>
<feature type="disulfide bond" evidence="21">
    <location>
        <begin position="124"/>
        <end position="326"/>
    </location>
</feature>
<gene>
    <name evidence="24" type="ORF">OLC1_LOCUS14305</name>
</gene>
<evidence type="ECO:0000313" key="24">
    <source>
        <dbReference type="EMBL" id="CAI9105657.1"/>
    </source>
</evidence>
<dbReference type="GO" id="GO:0006979">
    <property type="term" value="P:response to oxidative stress"/>
    <property type="evidence" value="ECO:0007669"/>
    <property type="project" value="UniProtKB-UniRule"/>
</dbReference>
<dbReference type="Pfam" id="PF00141">
    <property type="entry name" value="peroxidase"/>
    <property type="match status" value="1"/>
</dbReference>
<feature type="signal peptide" evidence="22">
    <location>
        <begin position="1"/>
        <end position="26"/>
    </location>
</feature>
<keyword evidence="16 22" id="KW-0376">Hydrogen peroxide</keyword>
<feature type="disulfide bond" evidence="21">
    <location>
        <begin position="39"/>
        <end position="118"/>
    </location>
</feature>
<evidence type="ECO:0000256" key="1">
    <source>
        <dbReference type="ARBA" id="ARBA00000189"/>
    </source>
</evidence>
<dbReference type="InterPro" id="IPR000823">
    <property type="entry name" value="Peroxidase_pln"/>
</dbReference>
<keyword evidence="7 22" id="KW-0575">Peroxidase</keyword>
<evidence type="ECO:0000256" key="10">
    <source>
        <dbReference type="ARBA" id="ARBA00022729"/>
    </source>
</evidence>
<feature type="domain" description="Plant heme peroxidase family profile" evidence="23">
    <location>
        <begin position="29"/>
        <end position="330"/>
    </location>
</feature>
<evidence type="ECO:0000256" key="11">
    <source>
        <dbReference type="ARBA" id="ARBA00022837"/>
    </source>
</evidence>
<evidence type="ECO:0000256" key="14">
    <source>
        <dbReference type="ARBA" id="ARBA00023157"/>
    </source>
</evidence>
<feature type="binding site" evidence="18">
    <location>
        <position position="166"/>
    </location>
    <ligand>
        <name>substrate</name>
    </ligand>
</feature>
<dbReference type="SUPFAM" id="SSF48113">
    <property type="entry name" value="Heme-dependent peroxidases"/>
    <property type="match status" value="1"/>
</dbReference>
<keyword evidence="13 19" id="KW-0408">Iron</keyword>
<dbReference type="GO" id="GO:0140825">
    <property type="term" value="F:lactoperoxidase activity"/>
    <property type="evidence" value="ECO:0007669"/>
    <property type="project" value="UniProtKB-EC"/>
</dbReference>
<reference evidence="24" key="1">
    <citation type="submission" date="2023-03" db="EMBL/GenBank/DDBJ databases">
        <authorList>
            <person name="Julca I."/>
        </authorList>
    </citation>
    <scope>NUCLEOTIDE SEQUENCE</scope>
</reference>
<keyword evidence="8 22" id="KW-0349">Heme</keyword>
<comment type="subcellular location">
    <subcellularLocation>
        <location evidence="3 22">Secreted</location>
    </subcellularLocation>
</comment>
<feature type="active site" description="Proton acceptor" evidence="17">
    <location>
        <position position="73"/>
    </location>
</feature>
<organism evidence="24 25">
    <name type="scientific">Oldenlandia corymbosa var. corymbosa</name>
    <dbReference type="NCBI Taxonomy" id="529605"/>
    <lineage>
        <taxon>Eukaryota</taxon>
        <taxon>Viridiplantae</taxon>
        <taxon>Streptophyta</taxon>
        <taxon>Embryophyta</taxon>
        <taxon>Tracheophyta</taxon>
        <taxon>Spermatophyta</taxon>
        <taxon>Magnoliopsida</taxon>
        <taxon>eudicotyledons</taxon>
        <taxon>Gunneridae</taxon>
        <taxon>Pentapetalae</taxon>
        <taxon>asterids</taxon>
        <taxon>lamiids</taxon>
        <taxon>Gentianales</taxon>
        <taxon>Rubiaceae</taxon>
        <taxon>Rubioideae</taxon>
        <taxon>Spermacoceae</taxon>
        <taxon>Hedyotis-Oldenlandia complex</taxon>
        <taxon>Oldenlandia</taxon>
    </lineage>
</organism>
<feature type="binding site" description="axial binding residue" evidence="19">
    <location>
        <position position="196"/>
    </location>
    <ligand>
        <name>heme b</name>
        <dbReference type="ChEBI" id="CHEBI:60344"/>
    </ligand>
    <ligandPart>
        <name>Fe</name>
        <dbReference type="ChEBI" id="CHEBI:18248"/>
    </ligandPart>
</feature>
<dbReference type="PANTHER" id="PTHR31517:SF59">
    <property type="entry name" value="PEROXIDASE"/>
    <property type="match status" value="1"/>
</dbReference>
<dbReference type="PRINTS" id="PR00461">
    <property type="entry name" value="PLPEROXIDASE"/>
</dbReference>
<feature type="binding site" evidence="19">
    <location>
        <position position="81"/>
    </location>
    <ligand>
        <name>Ca(2+)</name>
        <dbReference type="ChEBI" id="CHEBI:29108"/>
        <label>1</label>
    </ligand>
</feature>
<dbReference type="InterPro" id="IPR033905">
    <property type="entry name" value="Secretory_peroxidase"/>
</dbReference>
<evidence type="ECO:0000256" key="7">
    <source>
        <dbReference type="ARBA" id="ARBA00022559"/>
    </source>
</evidence>
<dbReference type="PANTHER" id="PTHR31517">
    <property type="match status" value="1"/>
</dbReference>
<evidence type="ECO:0000256" key="13">
    <source>
        <dbReference type="ARBA" id="ARBA00023004"/>
    </source>
</evidence>
<dbReference type="InterPro" id="IPR002016">
    <property type="entry name" value="Haem_peroxidase"/>
</dbReference>
<evidence type="ECO:0000256" key="15">
    <source>
        <dbReference type="ARBA" id="ARBA00023180"/>
    </source>
</evidence>
<dbReference type="GO" id="GO:0020037">
    <property type="term" value="F:heme binding"/>
    <property type="evidence" value="ECO:0007669"/>
    <property type="project" value="UniProtKB-UniRule"/>
</dbReference>
<feature type="chain" id="PRO_5043088941" description="Peroxidase" evidence="22">
    <location>
        <begin position="27"/>
        <end position="333"/>
    </location>
</feature>
<keyword evidence="11 19" id="KW-0106">Calcium</keyword>
<evidence type="ECO:0000256" key="8">
    <source>
        <dbReference type="ARBA" id="ARBA00022617"/>
    </source>
</evidence>
<dbReference type="FunFam" id="1.10.420.10:FF:000007">
    <property type="entry name" value="Peroxidase"/>
    <property type="match status" value="1"/>
</dbReference>
<feature type="disulfide bond" evidence="21">
    <location>
        <begin position="75"/>
        <end position="80"/>
    </location>
</feature>
<keyword evidence="12 22" id="KW-0560">Oxidoreductase</keyword>
<feature type="binding site" evidence="19">
    <location>
        <position position="79"/>
    </location>
    <ligand>
        <name>Ca(2+)</name>
        <dbReference type="ChEBI" id="CHEBI:29108"/>
        <label>1</label>
    </ligand>
</feature>
<feature type="binding site" evidence="19">
    <location>
        <position position="92"/>
    </location>
    <ligand>
        <name>Ca(2+)</name>
        <dbReference type="ChEBI" id="CHEBI:29108"/>
        <label>1</label>
    </ligand>
</feature>
<evidence type="ECO:0000256" key="9">
    <source>
        <dbReference type="ARBA" id="ARBA00022723"/>
    </source>
</evidence>
<evidence type="ECO:0000256" key="6">
    <source>
        <dbReference type="ARBA" id="ARBA00022525"/>
    </source>
</evidence>
<dbReference type="FunFam" id="1.10.520.10:FF:000006">
    <property type="entry name" value="Peroxidase"/>
    <property type="match status" value="1"/>
</dbReference>
<comment type="cofactor">
    <cofactor evidence="19 22">
        <name>heme b</name>
        <dbReference type="ChEBI" id="CHEBI:60344"/>
    </cofactor>
    <text evidence="19 22">Binds 1 heme b (iron(II)-protoporphyrin IX) group per subunit.</text>
</comment>
<feature type="site" description="Transition state stabilizer" evidence="20">
    <location>
        <position position="69"/>
    </location>
</feature>
<dbReference type="Gene3D" id="1.10.420.10">
    <property type="entry name" value="Peroxidase, domain 2"/>
    <property type="match status" value="1"/>
</dbReference>
<comment type="similarity">
    <text evidence="4">Belongs to the peroxidase family. Ascorbate peroxidase subfamily.</text>
</comment>
<evidence type="ECO:0000256" key="16">
    <source>
        <dbReference type="ARBA" id="ARBA00023324"/>
    </source>
</evidence>
<dbReference type="PROSITE" id="PS50873">
    <property type="entry name" value="PEROXIDASE_4"/>
    <property type="match status" value="1"/>
</dbReference>
<dbReference type="GO" id="GO:0042744">
    <property type="term" value="P:hydrogen peroxide catabolic process"/>
    <property type="evidence" value="ECO:0007669"/>
    <property type="project" value="UniProtKB-KW"/>
</dbReference>
<keyword evidence="15" id="KW-0325">Glycoprotein</keyword>
<evidence type="ECO:0000256" key="22">
    <source>
        <dbReference type="RuleBase" id="RU362060"/>
    </source>
</evidence>
<keyword evidence="6 22" id="KW-0964">Secreted</keyword>
<comment type="function">
    <text evidence="2">Removal of H(2)O(2), oxidation of toxic reductants, biosynthesis and degradation of lignin, suberization, auxin catabolism, response to environmental stresses such as wounding, pathogen attack and oxidative stress. These functions might be dependent on each isozyme/isoform in each plant tissue.</text>
</comment>
<evidence type="ECO:0000256" key="18">
    <source>
        <dbReference type="PIRSR" id="PIRSR600823-2"/>
    </source>
</evidence>
<dbReference type="PRINTS" id="PR00458">
    <property type="entry name" value="PEROXIDASE"/>
</dbReference>
<keyword evidence="14 21" id="KW-1015">Disulfide bond</keyword>
<evidence type="ECO:0000259" key="23">
    <source>
        <dbReference type="PROSITE" id="PS50873"/>
    </source>
</evidence>
<dbReference type="PROSITE" id="PS00435">
    <property type="entry name" value="PEROXIDASE_1"/>
    <property type="match status" value="1"/>
</dbReference>
<proteinExistence type="inferred from homology"/>
<dbReference type="PROSITE" id="PS00436">
    <property type="entry name" value="PEROXIDASE_2"/>
    <property type="match status" value="1"/>
</dbReference>
<name>A0AAV1DG85_OLDCO</name>
<keyword evidence="9 19" id="KW-0479">Metal-binding</keyword>
<dbReference type="InterPro" id="IPR019793">
    <property type="entry name" value="Peroxidases_heam-ligand_BS"/>
</dbReference>
<feature type="binding site" evidence="19">
    <location>
        <position position="197"/>
    </location>
    <ligand>
        <name>Ca(2+)</name>
        <dbReference type="ChEBI" id="CHEBI:29108"/>
        <label>2</label>
    </ligand>
</feature>
<keyword evidence="10 22" id="KW-0732">Signal</keyword>
<feature type="binding site" evidence="19">
    <location>
        <position position="83"/>
    </location>
    <ligand>
        <name>Ca(2+)</name>
        <dbReference type="ChEBI" id="CHEBI:29108"/>
        <label>1</label>
    </ligand>
</feature>
<feature type="disulfide bond" evidence="21">
    <location>
        <begin position="203"/>
        <end position="235"/>
    </location>
</feature>
<feature type="binding site" evidence="19">
    <location>
        <position position="248"/>
    </location>
    <ligand>
        <name>Ca(2+)</name>
        <dbReference type="ChEBI" id="CHEBI:29108"/>
        <label>2</label>
    </ligand>
</feature>
<evidence type="ECO:0000256" key="12">
    <source>
        <dbReference type="ARBA" id="ARBA00023002"/>
    </source>
</evidence>
<dbReference type="InterPro" id="IPR010255">
    <property type="entry name" value="Haem_peroxidase_sf"/>
</dbReference>
<protein>
    <recommendedName>
        <fullName evidence="5 22">Peroxidase</fullName>
        <ecNumber evidence="5 22">1.11.1.7</ecNumber>
    </recommendedName>
</protein>
<dbReference type="CDD" id="cd00693">
    <property type="entry name" value="secretory_peroxidase"/>
    <property type="match status" value="1"/>
</dbReference>
<feature type="binding site" evidence="19">
    <location>
        <position position="74"/>
    </location>
    <ligand>
        <name>Ca(2+)</name>
        <dbReference type="ChEBI" id="CHEBI:29108"/>
        <label>1</label>
    </ligand>
</feature>
<evidence type="ECO:0000256" key="17">
    <source>
        <dbReference type="PIRSR" id="PIRSR600823-1"/>
    </source>
</evidence>
<dbReference type="EC" id="1.11.1.7" evidence="5 22"/>
<evidence type="ECO:0000256" key="2">
    <source>
        <dbReference type="ARBA" id="ARBA00002322"/>
    </source>
</evidence>
<dbReference type="GO" id="GO:0046872">
    <property type="term" value="F:metal ion binding"/>
    <property type="evidence" value="ECO:0007669"/>
    <property type="project" value="UniProtKB-UniRule"/>
</dbReference>
<comment type="cofactor">
    <cofactor evidence="19 22">
        <name>Ca(2+)</name>
        <dbReference type="ChEBI" id="CHEBI:29108"/>
    </cofactor>
    <text evidence="19 22">Binds 2 calcium ions per subunit.</text>
</comment>